<evidence type="ECO:0000313" key="6">
    <source>
        <dbReference type="Proteomes" id="UP000789595"/>
    </source>
</evidence>
<reference evidence="5" key="2">
    <citation type="submission" date="2021-11" db="EMBL/GenBank/DDBJ databases">
        <authorList>
            <consortium name="Genoscope - CEA"/>
            <person name="William W."/>
        </authorList>
    </citation>
    <scope>NUCLEOTIDE SEQUENCE</scope>
</reference>
<accession>A0A7S3ZU03</accession>
<dbReference type="PANTHER" id="PTHR10566">
    <property type="entry name" value="CHAPERONE-ACTIVITY OF BC1 COMPLEX CABC1 -RELATED"/>
    <property type="match status" value="1"/>
</dbReference>
<name>A0A7S3ZU03_9STRA</name>
<dbReference type="Pfam" id="PF03109">
    <property type="entry name" value="ABC1"/>
    <property type="match status" value="1"/>
</dbReference>
<evidence type="ECO:0000256" key="2">
    <source>
        <dbReference type="SAM" id="SignalP"/>
    </source>
</evidence>
<evidence type="ECO:0000313" key="5">
    <source>
        <dbReference type="EMBL" id="CAH0371955.1"/>
    </source>
</evidence>
<dbReference type="GO" id="GO:0005524">
    <property type="term" value="F:ATP binding"/>
    <property type="evidence" value="ECO:0007669"/>
    <property type="project" value="InterPro"/>
</dbReference>
<sequence>MARRLLATLLTTQAAALLAPRHRAAPPPPLSGRDSLQLTRLRAALTDLPTQQPENPVAEAEIRYDPDKAQKLLTRQPRRWLTRNVQLFFPLAGFIASIISDRAMNCELQRREQRASELLELISNLGPAVIKGGQALASRPDLLPAEYLRKLQELQDRVPAFPTDEALRRVEASLGLRNFTDVFTLLVDEPVAAASIGQVYKARLRNGKVVALKVQRPDCERVVALDLFVLRWWARLGTSFFVRAFGRDLDLVSVVDDFGALIYREIDYRAEARNARQFAKLYQGYENTIRVPEIYDELTTSTVLTMEWVDGTRLVDGAELAVYTGDDKAGTRLVDALVQCSLRQMLDSGFFHADPHAGNLLATDDGRLCYLDFGMMSYLEERQRVSIIEAVVHLVNRDFEALADLYVRMGFIKAGTDVKPIVRGLQDALPDVLDAPVSELNVKNVASRLGDVMYTFPFALPPFYVAIIRCLGVLEGVAIQVDPGFRIVNDAYPYVAARLLTDEAPELRRALTNLLFKDQKPQWRRFEALLNRASSSSEYDASAVAAYLITALTEESAGPLREKLVDDLADALDYLGVGVALDVASAAGLDLPEPPDFLNGHQEGEAPPAAAALLAARDFLLGDGEGGDVDIGSVTRAARKVQPVAQSLYDAPSLRAALIEVLARASERAASRAIRLALKAATDPGALRVEEVEEEAPAPDYPFGYS</sequence>
<feature type="domain" description="Protein kinase" evidence="3">
    <location>
        <begin position="185"/>
        <end position="548"/>
    </location>
</feature>
<keyword evidence="6" id="KW-1185">Reference proteome</keyword>
<dbReference type="PROSITE" id="PS50011">
    <property type="entry name" value="PROTEIN_KINASE_DOM"/>
    <property type="match status" value="1"/>
</dbReference>
<dbReference type="EMBL" id="HBIW01011003">
    <property type="protein sequence ID" value="CAE0693960.1"/>
    <property type="molecule type" value="Transcribed_RNA"/>
</dbReference>
<dbReference type="CDD" id="cd05121">
    <property type="entry name" value="ABC1_ADCK3-like"/>
    <property type="match status" value="1"/>
</dbReference>
<dbReference type="EMBL" id="CAKKNE010000003">
    <property type="protein sequence ID" value="CAH0371955.1"/>
    <property type="molecule type" value="Genomic_DNA"/>
</dbReference>
<reference evidence="4" key="1">
    <citation type="submission" date="2021-01" db="EMBL/GenBank/DDBJ databases">
        <authorList>
            <person name="Corre E."/>
            <person name="Pelletier E."/>
            <person name="Niang G."/>
            <person name="Scheremetjew M."/>
            <person name="Finn R."/>
            <person name="Kale V."/>
            <person name="Holt S."/>
            <person name="Cochrane G."/>
            <person name="Meng A."/>
            <person name="Brown T."/>
            <person name="Cohen L."/>
        </authorList>
    </citation>
    <scope>NUCLEOTIDE SEQUENCE</scope>
    <source>
        <strain evidence="4">CCMP1756</strain>
    </source>
</reference>
<dbReference type="InterPro" id="IPR050154">
    <property type="entry name" value="UbiB_kinase"/>
</dbReference>
<dbReference type="InterPro" id="IPR011009">
    <property type="entry name" value="Kinase-like_dom_sf"/>
</dbReference>
<dbReference type="InterPro" id="IPR004147">
    <property type="entry name" value="ABC1_dom"/>
</dbReference>
<protein>
    <recommendedName>
        <fullName evidence="3">Protein kinase domain-containing protein</fullName>
    </recommendedName>
</protein>
<dbReference type="PANTHER" id="PTHR10566:SF128">
    <property type="entry name" value="UBIB DOMAIN CONTAINING KINASE"/>
    <property type="match status" value="1"/>
</dbReference>
<dbReference type="InterPro" id="IPR000719">
    <property type="entry name" value="Prot_kinase_dom"/>
</dbReference>
<evidence type="ECO:0000259" key="3">
    <source>
        <dbReference type="PROSITE" id="PS50011"/>
    </source>
</evidence>
<comment type="similarity">
    <text evidence="1">Belongs to the protein kinase superfamily. ADCK protein kinase family.</text>
</comment>
<evidence type="ECO:0000256" key="1">
    <source>
        <dbReference type="ARBA" id="ARBA00009670"/>
    </source>
</evidence>
<dbReference type="OrthoDB" id="427480at2759"/>
<proteinExistence type="inferred from homology"/>
<feature type="chain" id="PRO_5035681160" description="Protein kinase domain-containing protein" evidence="2">
    <location>
        <begin position="25"/>
        <end position="706"/>
    </location>
</feature>
<gene>
    <name evidence="4" type="ORF">PCAL00307_LOCUS9396</name>
    <name evidence="5" type="ORF">PECAL_3P19270</name>
</gene>
<dbReference type="GO" id="GO:0004672">
    <property type="term" value="F:protein kinase activity"/>
    <property type="evidence" value="ECO:0007669"/>
    <property type="project" value="InterPro"/>
</dbReference>
<evidence type="ECO:0000313" key="4">
    <source>
        <dbReference type="EMBL" id="CAE0693960.1"/>
    </source>
</evidence>
<feature type="signal peptide" evidence="2">
    <location>
        <begin position="1"/>
        <end position="24"/>
    </location>
</feature>
<dbReference type="Proteomes" id="UP000789595">
    <property type="component" value="Unassembled WGS sequence"/>
</dbReference>
<organism evidence="4">
    <name type="scientific">Pelagomonas calceolata</name>
    <dbReference type="NCBI Taxonomy" id="35677"/>
    <lineage>
        <taxon>Eukaryota</taxon>
        <taxon>Sar</taxon>
        <taxon>Stramenopiles</taxon>
        <taxon>Ochrophyta</taxon>
        <taxon>Pelagophyceae</taxon>
        <taxon>Pelagomonadales</taxon>
        <taxon>Pelagomonadaceae</taxon>
        <taxon>Pelagomonas</taxon>
    </lineage>
</organism>
<dbReference type="AlphaFoldDB" id="A0A7S3ZU03"/>
<dbReference type="SUPFAM" id="SSF56112">
    <property type="entry name" value="Protein kinase-like (PK-like)"/>
    <property type="match status" value="1"/>
</dbReference>
<keyword evidence="2" id="KW-0732">Signal</keyword>